<dbReference type="GO" id="GO:0005634">
    <property type="term" value="C:nucleus"/>
    <property type="evidence" value="ECO:0007669"/>
    <property type="project" value="TreeGrafter"/>
</dbReference>
<dbReference type="SUPFAM" id="SSF117856">
    <property type="entry name" value="AF0104/ALDC/Ptd012-like"/>
    <property type="match status" value="1"/>
</dbReference>
<evidence type="ECO:0000256" key="1">
    <source>
        <dbReference type="SAM" id="MobiDB-lite"/>
    </source>
</evidence>
<dbReference type="AlphaFoldDB" id="A0A843WJF8"/>
<keyword evidence="4" id="KW-1185">Reference proteome</keyword>
<dbReference type="PROSITE" id="PS51742">
    <property type="entry name" value="PPC"/>
    <property type="match status" value="1"/>
</dbReference>
<feature type="compositionally biased region" description="Basic residues" evidence="1">
    <location>
        <begin position="59"/>
        <end position="72"/>
    </location>
</feature>
<feature type="region of interest" description="Disordered" evidence="1">
    <location>
        <begin position="265"/>
        <end position="299"/>
    </location>
</feature>
<evidence type="ECO:0000313" key="3">
    <source>
        <dbReference type="EMBL" id="MQM02940.1"/>
    </source>
</evidence>
<protein>
    <recommendedName>
        <fullName evidence="2">PPC domain-containing protein</fullName>
    </recommendedName>
</protein>
<sequence>MLAGVAVMQDSGAASMALFPPPRGADQGGDENGAKAANFDRAPNVGVGALVPATSGARSKPRGRPRGSKNKPKATVVVTRESEAAMRAVVLELSAGFDVLASVLGFARRRGVGVSVLSGCGGVSDVTLRHPACSSTLTFRGLFDILSLTGAFLPAAPRWSAPSSPASPASSHFTISLAGSQGELIGGVVEGPLIAAGTVRLMVATFASLEIQKLPPPRGEEEEAGAMVAVGEGAKKQPVLVAEPPSSSTAVQMVYNVGSVGGAAGSETPVEAVPWSSNPSGRGGASRFRNPSNPFQQYY</sequence>
<dbReference type="PANTHER" id="PTHR31100">
    <property type="entry name" value="AT-HOOK MOTIF NUCLEAR-LOCALIZED PROTEIN 15"/>
    <property type="match status" value="1"/>
</dbReference>
<dbReference type="Gene3D" id="3.30.1330.80">
    <property type="entry name" value="Hypothetical protein, similar to alpha- acetolactate decarboxylase, domain 2"/>
    <property type="match status" value="1"/>
</dbReference>
<dbReference type="GO" id="GO:0003700">
    <property type="term" value="F:DNA-binding transcription factor activity"/>
    <property type="evidence" value="ECO:0007669"/>
    <property type="project" value="TreeGrafter"/>
</dbReference>
<dbReference type="CDD" id="cd11378">
    <property type="entry name" value="DUF296"/>
    <property type="match status" value="1"/>
</dbReference>
<dbReference type="InterPro" id="IPR005175">
    <property type="entry name" value="PPC_dom"/>
</dbReference>
<dbReference type="OrthoDB" id="782346at2759"/>
<dbReference type="InterPro" id="IPR014476">
    <property type="entry name" value="AHL15-29"/>
</dbReference>
<feature type="compositionally biased region" description="Polar residues" evidence="1">
    <location>
        <begin position="289"/>
        <end position="299"/>
    </location>
</feature>
<dbReference type="Proteomes" id="UP000652761">
    <property type="component" value="Unassembled WGS sequence"/>
</dbReference>
<dbReference type="GO" id="GO:0003680">
    <property type="term" value="F:minor groove of adenine-thymine-rich DNA binding"/>
    <property type="evidence" value="ECO:0007669"/>
    <property type="project" value="InterPro"/>
</dbReference>
<gene>
    <name evidence="3" type="ORF">Taro_035707</name>
</gene>
<feature type="domain" description="PPC" evidence="2">
    <location>
        <begin position="83"/>
        <end position="227"/>
    </location>
</feature>
<comment type="caution">
    <text evidence="3">The sequence shown here is derived from an EMBL/GenBank/DDBJ whole genome shotgun (WGS) entry which is preliminary data.</text>
</comment>
<evidence type="ECO:0000259" key="2">
    <source>
        <dbReference type="PROSITE" id="PS51742"/>
    </source>
</evidence>
<dbReference type="Pfam" id="PF03479">
    <property type="entry name" value="PCC"/>
    <property type="match status" value="1"/>
</dbReference>
<accession>A0A843WJF8</accession>
<organism evidence="3 4">
    <name type="scientific">Colocasia esculenta</name>
    <name type="common">Wild taro</name>
    <name type="synonym">Arum esculentum</name>
    <dbReference type="NCBI Taxonomy" id="4460"/>
    <lineage>
        <taxon>Eukaryota</taxon>
        <taxon>Viridiplantae</taxon>
        <taxon>Streptophyta</taxon>
        <taxon>Embryophyta</taxon>
        <taxon>Tracheophyta</taxon>
        <taxon>Spermatophyta</taxon>
        <taxon>Magnoliopsida</taxon>
        <taxon>Liliopsida</taxon>
        <taxon>Araceae</taxon>
        <taxon>Aroideae</taxon>
        <taxon>Colocasieae</taxon>
        <taxon>Colocasia</taxon>
    </lineage>
</organism>
<dbReference type="PANTHER" id="PTHR31100:SF63">
    <property type="entry name" value="AT-HOOK MOTIF NUCLEAR-LOCALIZED PROTEIN"/>
    <property type="match status" value="1"/>
</dbReference>
<dbReference type="EMBL" id="NMUH01002946">
    <property type="protein sequence ID" value="MQM02940.1"/>
    <property type="molecule type" value="Genomic_DNA"/>
</dbReference>
<dbReference type="SMR" id="A0A843WJF8"/>
<reference evidence="3" key="1">
    <citation type="submission" date="2017-07" db="EMBL/GenBank/DDBJ databases">
        <title>Taro Niue Genome Assembly and Annotation.</title>
        <authorList>
            <person name="Atibalentja N."/>
            <person name="Keating K."/>
            <person name="Fields C.J."/>
        </authorList>
    </citation>
    <scope>NUCLEOTIDE SEQUENCE</scope>
    <source>
        <strain evidence="3">Niue_2</strain>
        <tissue evidence="3">Leaf</tissue>
    </source>
</reference>
<name>A0A843WJF8_COLES</name>
<feature type="region of interest" description="Disordered" evidence="1">
    <location>
        <begin position="16"/>
        <end position="75"/>
    </location>
</feature>
<evidence type="ECO:0000313" key="4">
    <source>
        <dbReference type="Proteomes" id="UP000652761"/>
    </source>
</evidence>
<proteinExistence type="predicted"/>